<comment type="caution">
    <text evidence="2">The sequence shown here is derived from an EMBL/GenBank/DDBJ whole genome shotgun (WGS) entry which is preliminary data.</text>
</comment>
<dbReference type="AlphaFoldDB" id="A0A7C4GCL3"/>
<dbReference type="PROSITE" id="PS50836">
    <property type="entry name" value="DOMON"/>
    <property type="match status" value="1"/>
</dbReference>
<dbReference type="CDD" id="cd09631">
    <property type="entry name" value="DOMON_DOH"/>
    <property type="match status" value="1"/>
</dbReference>
<gene>
    <name evidence="2" type="ORF">ENS41_02965</name>
</gene>
<proteinExistence type="predicted"/>
<evidence type="ECO:0000313" key="2">
    <source>
        <dbReference type="EMBL" id="HGK27896.1"/>
    </source>
</evidence>
<dbReference type="EMBL" id="DSUT01000054">
    <property type="protein sequence ID" value="HGK27896.1"/>
    <property type="molecule type" value="Genomic_DNA"/>
</dbReference>
<dbReference type="Pfam" id="PF03351">
    <property type="entry name" value="DOMON"/>
    <property type="match status" value="1"/>
</dbReference>
<accession>A0A7C4GCL3</accession>
<name>A0A7C4GCL3_UNCW3</name>
<dbReference type="InterPro" id="IPR005018">
    <property type="entry name" value="DOMON_domain"/>
</dbReference>
<dbReference type="InterPro" id="IPR045266">
    <property type="entry name" value="DOH_DOMON"/>
</dbReference>
<dbReference type="SUPFAM" id="SSF49344">
    <property type="entry name" value="CBD9-like"/>
    <property type="match status" value="1"/>
</dbReference>
<protein>
    <recommendedName>
        <fullName evidence="1">DOMON domain-containing protein</fullName>
    </recommendedName>
</protein>
<feature type="domain" description="DOMON" evidence="1">
    <location>
        <begin position="88"/>
        <end position="207"/>
    </location>
</feature>
<sequence>MSKLRQSGACPEATLWYDFASFLEMKGAEKMMLRLGLLLVLATGLATAAPPPVPVMPYDSLMEERVVVDGYVDVEEDEYPASFTDAATGITVHWGFDDSLMYVALTGKGKGWMAIGFGSARMDKANMIIGYYADDSVEVSNHIGVGRGHKAVPDSASLLEDEDVDFDDETGAMTVELIYPLRWPGLKGVAVSGLEPGGTYDMVLARNARSVSLAQKHGQKAALRFRLAPLPPKEGPKQEEGN</sequence>
<reference evidence="2" key="1">
    <citation type="journal article" date="2020" name="mSystems">
        <title>Genome- and Community-Level Interaction Insights into Carbon Utilization and Element Cycling Functions of Hydrothermarchaeota in Hydrothermal Sediment.</title>
        <authorList>
            <person name="Zhou Z."/>
            <person name="Liu Y."/>
            <person name="Xu W."/>
            <person name="Pan J."/>
            <person name="Luo Z.H."/>
            <person name="Li M."/>
        </authorList>
    </citation>
    <scope>NUCLEOTIDE SEQUENCE [LARGE SCALE GENOMIC DNA]</scope>
    <source>
        <strain evidence="2">SpSt-488</strain>
    </source>
</reference>
<dbReference type="Gene3D" id="2.60.40.1210">
    <property type="entry name" value="Cellobiose dehydrogenase, cytochrome domain"/>
    <property type="match status" value="1"/>
</dbReference>
<organism evidence="2">
    <name type="scientific">candidate division WOR-3 bacterium</name>
    <dbReference type="NCBI Taxonomy" id="2052148"/>
    <lineage>
        <taxon>Bacteria</taxon>
        <taxon>Bacteria division WOR-3</taxon>
    </lineage>
</organism>
<evidence type="ECO:0000259" key="1">
    <source>
        <dbReference type="PROSITE" id="PS50836"/>
    </source>
</evidence>